<dbReference type="AlphaFoldDB" id="A0A414L4H2"/>
<accession>A0A414L4H2</accession>
<protein>
    <submittedName>
        <fullName evidence="1">Uncharacterized protein</fullName>
    </submittedName>
</protein>
<evidence type="ECO:0000313" key="2">
    <source>
        <dbReference type="Proteomes" id="UP000285650"/>
    </source>
</evidence>
<feature type="non-terminal residue" evidence="1">
    <location>
        <position position="90"/>
    </location>
</feature>
<name>A0A414L4H2_9BACE</name>
<proteinExistence type="predicted"/>
<gene>
    <name evidence="1" type="ORF">DW712_17505</name>
</gene>
<dbReference type="EMBL" id="QSKV01000013">
    <property type="protein sequence ID" value="RHE89518.1"/>
    <property type="molecule type" value="Genomic_DNA"/>
</dbReference>
<comment type="caution">
    <text evidence="1">The sequence shown here is derived from an EMBL/GenBank/DDBJ whole genome shotgun (WGS) entry which is preliminary data.</text>
</comment>
<dbReference type="Proteomes" id="UP000285650">
    <property type="component" value="Unassembled WGS sequence"/>
</dbReference>
<evidence type="ECO:0000313" key="1">
    <source>
        <dbReference type="EMBL" id="RHE89518.1"/>
    </source>
</evidence>
<organism evidence="1 2">
    <name type="scientific">Bacteroides intestinalis</name>
    <dbReference type="NCBI Taxonomy" id="329854"/>
    <lineage>
        <taxon>Bacteria</taxon>
        <taxon>Pseudomonadati</taxon>
        <taxon>Bacteroidota</taxon>
        <taxon>Bacteroidia</taxon>
        <taxon>Bacteroidales</taxon>
        <taxon>Bacteroidaceae</taxon>
        <taxon>Bacteroides</taxon>
    </lineage>
</organism>
<sequence length="90" mass="10204">MHEAGRLVFCYFYAKIDNLKQEYMKRIFKRNIYLLLGLTALCSGTIGCDDRIDDPVPPVSGQELITVPLSFGFAEESIGELYRNGSPQRL</sequence>
<reference evidence="1 2" key="1">
    <citation type="submission" date="2018-08" db="EMBL/GenBank/DDBJ databases">
        <title>A genome reference for cultivated species of the human gut microbiota.</title>
        <authorList>
            <person name="Zou Y."/>
            <person name="Xue W."/>
            <person name="Luo G."/>
        </authorList>
    </citation>
    <scope>NUCLEOTIDE SEQUENCE [LARGE SCALE GENOMIC DNA]</scope>
    <source>
        <strain evidence="1 2">AM27-17</strain>
    </source>
</reference>